<comment type="caution">
    <text evidence="1">The sequence shown here is derived from an EMBL/GenBank/DDBJ whole genome shotgun (WGS) entry which is preliminary data.</text>
</comment>
<accession>A0A7C5RTI2</accession>
<sequence>MFDLEDYVETETAVAIAATALILSPRARRVVRRGVVYGLAGILTAVEAGRSLLQGARAGFTAAVTRARPASQINLN</sequence>
<name>A0A7C5RTI2_THERO</name>
<evidence type="ECO:0000313" key="1">
    <source>
        <dbReference type="EMBL" id="HHM96828.1"/>
    </source>
</evidence>
<organism evidence="1">
    <name type="scientific">Thermomicrobium roseum</name>
    <dbReference type="NCBI Taxonomy" id="500"/>
    <lineage>
        <taxon>Bacteria</taxon>
        <taxon>Pseudomonadati</taxon>
        <taxon>Thermomicrobiota</taxon>
        <taxon>Thermomicrobia</taxon>
        <taxon>Thermomicrobiales</taxon>
        <taxon>Thermomicrobiaceae</taxon>
        <taxon>Thermomicrobium</taxon>
    </lineage>
</organism>
<reference evidence="1" key="1">
    <citation type="journal article" date="2020" name="mSystems">
        <title>Genome- and Community-Level Interaction Insights into Carbon Utilization and Element Cycling Functions of Hydrothermarchaeota in Hydrothermal Sediment.</title>
        <authorList>
            <person name="Zhou Z."/>
            <person name="Liu Y."/>
            <person name="Xu W."/>
            <person name="Pan J."/>
            <person name="Luo Z.H."/>
            <person name="Li M."/>
        </authorList>
    </citation>
    <scope>NUCLEOTIDE SEQUENCE [LARGE SCALE GENOMIC DNA]</scope>
    <source>
        <strain evidence="1">SpSt-1065</strain>
    </source>
</reference>
<gene>
    <name evidence="1" type="ORF">ENM21_06420</name>
</gene>
<proteinExistence type="predicted"/>
<protein>
    <submittedName>
        <fullName evidence="1">Uncharacterized protein</fullName>
    </submittedName>
</protein>
<dbReference type="AlphaFoldDB" id="A0A7C5RTI2"/>
<dbReference type="EMBL" id="DRWX01000295">
    <property type="protein sequence ID" value="HHM96828.1"/>
    <property type="molecule type" value="Genomic_DNA"/>
</dbReference>